<proteinExistence type="predicted"/>
<dbReference type="EMBL" id="BTGU01000531">
    <property type="protein sequence ID" value="GMN67985.1"/>
    <property type="molecule type" value="Genomic_DNA"/>
</dbReference>
<evidence type="ECO:0000313" key="4">
    <source>
        <dbReference type="Proteomes" id="UP001187192"/>
    </source>
</evidence>
<dbReference type="Gramene" id="FCD_00029999-RA">
    <property type="protein sequence ID" value="FCD_00029999-RA:cds"/>
    <property type="gene ID" value="FCD_00029999"/>
</dbReference>
<evidence type="ECO:0000256" key="1">
    <source>
        <dbReference type="SAM" id="MobiDB-lite"/>
    </source>
</evidence>
<evidence type="ECO:0000313" key="3">
    <source>
        <dbReference type="EMBL" id="GMN67994.1"/>
    </source>
</evidence>
<protein>
    <submittedName>
        <fullName evidence="2">Uncharacterized protein</fullName>
    </submittedName>
</protein>
<dbReference type="AlphaFoldDB" id="A0AA88JBP5"/>
<evidence type="ECO:0000313" key="2">
    <source>
        <dbReference type="EMBL" id="GMN67985.1"/>
    </source>
</evidence>
<dbReference type="Proteomes" id="UP001187192">
    <property type="component" value="Unassembled WGS sequence"/>
</dbReference>
<reference evidence="2" key="1">
    <citation type="submission" date="2023-07" db="EMBL/GenBank/DDBJ databases">
        <title>draft genome sequence of fig (Ficus carica).</title>
        <authorList>
            <person name="Takahashi T."/>
            <person name="Nishimura K."/>
        </authorList>
    </citation>
    <scope>NUCLEOTIDE SEQUENCE</scope>
</reference>
<organism evidence="2 4">
    <name type="scientific">Ficus carica</name>
    <name type="common">Common fig</name>
    <dbReference type="NCBI Taxonomy" id="3494"/>
    <lineage>
        <taxon>Eukaryota</taxon>
        <taxon>Viridiplantae</taxon>
        <taxon>Streptophyta</taxon>
        <taxon>Embryophyta</taxon>
        <taxon>Tracheophyta</taxon>
        <taxon>Spermatophyta</taxon>
        <taxon>Magnoliopsida</taxon>
        <taxon>eudicotyledons</taxon>
        <taxon>Gunneridae</taxon>
        <taxon>Pentapetalae</taxon>
        <taxon>rosids</taxon>
        <taxon>fabids</taxon>
        <taxon>Rosales</taxon>
        <taxon>Moraceae</taxon>
        <taxon>Ficeae</taxon>
        <taxon>Ficus</taxon>
    </lineage>
</organism>
<keyword evidence="4" id="KW-1185">Reference proteome</keyword>
<comment type="caution">
    <text evidence="2">The sequence shown here is derived from an EMBL/GenBank/DDBJ whole genome shotgun (WGS) entry which is preliminary data.</text>
</comment>
<dbReference type="EMBL" id="BTGU01000532">
    <property type="protein sequence ID" value="GMN67994.1"/>
    <property type="molecule type" value="Genomic_DNA"/>
</dbReference>
<accession>A0AA88JBP5</accession>
<sequence length="63" mass="6895">MQKLRSDGHDNGNLKRRRRLCLGFRATTKLAGSKEVTTDEARSGNGVARKPRLGNPPPSPAPR</sequence>
<gene>
    <name evidence="2" type="ORF">TIFTF001_037043</name>
    <name evidence="3" type="ORF">TIFTF001_037055</name>
</gene>
<feature type="compositionally biased region" description="Pro residues" evidence="1">
    <location>
        <begin position="54"/>
        <end position="63"/>
    </location>
</feature>
<name>A0AA88JBP5_FICCA</name>
<feature type="region of interest" description="Disordered" evidence="1">
    <location>
        <begin position="33"/>
        <end position="63"/>
    </location>
</feature>